<dbReference type="PROSITE" id="PS50994">
    <property type="entry name" value="INTEGRASE"/>
    <property type="match status" value="1"/>
</dbReference>
<organism evidence="2 3">
    <name type="scientific">Candidatus Roizmanbacteria bacterium CG_4_10_14_0_8_um_filter_39_9</name>
    <dbReference type="NCBI Taxonomy" id="1974829"/>
    <lineage>
        <taxon>Bacteria</taxon>
        <taxon>Candidatus Roizmaniibacteriota</taxon>
    </lineage>
</organism>
<dbReference type="EMBL" id="PFLF01000057">
    <property type="protein sequence ID" value="PIY69016.1"/>
    <property type="molecule type" value="Genomic_DNA"/>
</dbReference>
<dbReference type="Gene3D" id="3.30.420.10">
    <property type="entry name" value="Ribonuclease H-like superfamily/Ribonuclease H"/>
    <property type="match status" value="1"/>
</dbReference>
<feature type="domain" description="Integrase catalytic" evidence="1">
    <location>
        <begin position="87"/>
        <end position="262"/>
    </location>
</feature>
<dbReference type="InterPro" id="IPR050900">
    <property type="entry name" value="Transposase_IS3/IS150/IS904"/>
</dbReference>
<dbReference type="GO" id="GO:0015074">
    <property type="term" value="P:DNA integration"/>
    <property type="evidence" value="ECO:0007669"/>
    <property type="project" value="InterPro"/>
</dbReference>
<evidence type="ECO:0000313" key="2">
    <source>
        <dbReference type="EMBL" id="PIY69016.1"/>
    </source>
</evidence>
<protein>
    <recommendedName>
        <fullName evidence="1">Integrase catalytic domain-containing protein</fullName>
    </recommendedName>
</protein>
<dbReference type="InterPro" id="IPR001584">
    <property type="entry name" value="Integrase_cat-core"/>
</dbReference>
<dbReference type="Proteomes" id="UP000230108">
    <property type="component" value="Unassembled WGS sequence"/>
</dbReference>
<dbReference type="GO" id="GO:0003676">
    <property type="term" value="F:nucleic acid binding"/>
    <property type="evidence" value="ECO:0007669"/>
    <property type="project" value="InterPro"/>
</dbReference>
<accession>A0A2M7QCS2</accession>
<name>A0A2M7QCS2_9BACT</name>
<dbReference type="InterPro" id="IPR036397">
    <property type="entry name" value="RNaseH_sf"/>
</dbReference>
<dbReference type="AlphaFoldDB" id="A0A2M7QCS2"/>
<dbReference type="Pfam" id="PF13683">
    <property type="entry name" value="rve_3"/>
    <property type="match status" value="1"/>
</dbReference>
<comment type="caution">
    <text evidence="2">The sequence shown here is derived from an EMBL/GenBank/DDBJ whole genome shotgun (WGS) entry which is preliminary data.</text>
</comment>
<evidence type="ECO:0000259" key="1">
    <source>
        <dbReference type="PROSITE" id="PS50994"/>
    </source>
</evidence>
<dbReference type="InterPro" id="IPR012337">
    <property type="entry name" value="RNaseH-like_sf"/>
</dbReference>
<sequence>MKIREQEKEEKELKEKVIQIITENPGYGYRRIKPALKEVGIVINHKKLIPLLRKWGVLIQRSIKRKTASGIDKILSFLGSKVMAIKRLSKEECNQLGKIVYTDFTEILYHQGKAKLYLSPYLERVTKAVVGYAIGDGPTTVLTQEAFKKAVRRLVSWGVDVTRSYFHQDQGSAYKAYEYVRMIVIQTKANISYSRVGTPGDNPEMESFFGRLKDDWRNAFLQAETREEAIQLINKAILYYNTKRIHSNHQNKSPLQYLRELQKTKKR</sequence>
<dbReference type="SUPFAM" id="SSF53098">
    <property type="entry name" value="Ribonuclease H-like"/>
    <property type="match status" value="1"/>
</dbReference>
<dbReference type="PANTHER" id="PTHR46889:SF4">
    <property type="entry name" value="TRANSPOSASE INSO FOR INSERTION SEQUENCE ELEMENT IS911B-RELATED"/>
    <property type="match status" value="1"/>
</dbReference>
<reference evidence="3" key="1">
    <citation type="submission" date="2017-09" db="EMBL/GenBank/DDBJ databases">
        <title>Depth-based differentiation of microbial function through sediment-hosted aquifers and enrichment of novel symbionts in the deep terrestrial subsurface.</title>
        <authorList>
            <person name="Probst A.J."/>
            <person name="Ladd B."/>
            <person name="Jarett J.K."/>
            <person name="Geller-Mcgrath D.E."/>
            <person name="Sieber C.M.K."/>
            <person name="Emerson J.B."/>
            <person name="Anantharaman K."/>
            <person name="Thomas B.C."/>
            <person name="Malmstrom R."/>
            <person name="Stieglmeier M."/>
            <person name="Klingl A."/>
            <person name="Woyke T."/>
            <person name="Ryan C.M."/>
            <person name="Banfield J.F."/>
        </authorList>
    </citation>
    <scope>NUCLEOTIDE SEQUENCE [LARGE SCALE GENOMIC DNA]</scope>
</reference>
<proteinExistence type="predicted"/>
<evidence type="ECO:0000313" key="3">
    <source>
        <dbReference type="Proteomes" id="UP000230108"/>
    </source>
</evidence>
<dbReference type="PANTHER" id="PTHR46889">
    <property type="entry name" value="TRANSPOSASE INSF FOR INSERTION SEQUENCE IS3B-RELATED"/>
    <property type="match status" value="1"/>
</dbReference>
<gene>
    <name evidence="2" type="ORF">COY90_02820</name>
</gene>